<dbReference type="SUPFAM" id="SSF54909">
    <property type="entry name" value="Dimeric alpha+beta barrel"/>
    <property type="match status" value="1"/>
</dbReference>
<keyword evidence="4" id="KW-1185">Reference proteome</keyword>
<evidence type="ECO:0000259" key="2">
    <source>
        <dbReference type="Pfam" id="PF03795"/>
    </source>
</evidence>
<proteinExistence type="inferred from homology"/>
<dbReference type="InterPro" id="IPR005545">
    <property type="entry name" value="YCII"/>
</dbReference>
<gene>
    <name evidence="3" type="ORF">ACFQ16_00625</name>
</gene>
<comment type="similarity">
    <text evidence="1">Belongs to the YciI family.</text>
</comment>
<dbReference type="EMBL" id="JBHTIW010000001">
    <property type="protein sequence ID" value="MFD0918236.1"/>
    <property type="molecule type" value="Genomic_DNA"/>
</dbReference>
<dbReference type="InterPro" id="IPR051807">
    <property type="entry name" value="Sec-metab_biosynth-assoc"/>
</dbReference>
<protein>
    <submittedName>
        <fullName evidence="3">YciI family protein</fullName>
    </submittedName>
</protein>
<reference evidence="4" key="1">
    <citation type="journal article" date="2019" name="Int. J. Syst. Evol. Microbiol.">
        <title>The Global Catalogue of Microorganisms (GCM) 10K type strain sequencing project: providing services to taxonomists for standard genome sequencing and annotation.</title>
        <authorList>
            <consortium name="The Broad Institute Genomics Platform"/>
            <consortium name="The Broad Institute Genome Sequencing Center for Infectious Disease"/>
            <person name="Wu L."/>
            <person name="Ma J."/>
        </authorList>
    </citation>
    <scope>NUCLEOTIDE SEQUENCE [LARGE SCALE GENOMIC DNA]</scope>
    <source>
        <strain evidence="4">CCUG 56401</strain>
    </source>
</reference>
<dbReference type="InterPro" id="IPR011008">
    <property type="entry name" value="Dimeric_a/b-barrel"/>
</dbReference>
<dbReference type="PANTHER" id="PTHR33606">
    <property type="entry name" value="PROTEIN YCII"/>
    <property type="match status" value="1"/>
</dbReference>
<sequence>MARFVVGLVYGEDREHRLRVRPEHREYCRELAERGVLLAGGPYADDRGAMLIYETADADELRRVLDADPYTKAGVLAETTVREWNAVTGAWI</sequence>
<evidence type="ECO:0000256" key="1">
    <source>
        <dbReference type="ARBA" id="ARBA00007689"/>
    </source>
</evidence>
<dbReference type="RefSeq" id="WP_263250133.1">
    <property type="nucleotide sequence ID" value="NZ_BAABLT010000034.1"/>
</dbReference>
<dbReference type="Gene3D" id="3.30.70.1060">
    <property type="entry name" value="Dimeric alpha+beta barrel"/>
    <property type="match status" value="1"/>
</dbReference>
<evidence type="ECO:0000313" key="4">
    <source>
        <dbReference type="Proteomes" id="UP001597018"/>
    </source>
</evidence>
<dbReference type="Proteomes" id="UP001597018">
    <property type="component" value="Unassembled WGS sequence"/>
</dbReference>
<feature type="domain" description="YCII-related" evidence="2">
    <location>
        <begin position="10"/>
        <end position="85"/>
    </location>
</feature>
<organism evidence="3 4">
    <name type="scientific">Saccharopolyspora rosea</name>
    <dbReference type="NCBI Taxonomy" id="524884"/>
    <lineage>
        <taxon>Bacteria</taxon>
        <taxon>Bacillati</taxon>
        <taxon>Actinomycetota</taxon>
        <taxon>Actinomycetes</taxon>
        <taxon>Pseudonocardiales</taxon>
        <taxon>Pseudonocardiaceae</taxon>
        <taxon>Saccharopolyspora</taxon>
    </lineage>
</organism>
<comment type="caution">
    <text evidence="3">The sequence shown here is derived from an EMBL/GenBank/DDBJ whole genome shotgun (WGS) entry which is preliminary data.</text>
</comment>
<dbReference type="PANTHER" id="PTHR33606:SF3">
    <property type="entry name" value="PROTEIN YCII"/>
    <property type="match status" value="1"/>
</dbReference>
<evidence type="ECO:0000313" key="3">
    <source>
        <dbReference type="EMBL" id="MFD0918236.1"/>
    </source>
</evidence>
<dbReference type="Pfam" id="PF03795">
    <property type="entry name" value="YCII"/>
    <property type="match status" value="1"/>
</dbReference>
<name>A0ABW3FNE6_9PSEU</name>
<accession>A0ABW3FNE6</accession>